<comment type="caution">
    <text evidence="1">The sequence shown here is derived from an EMBL/GenBank/DDBJ whole genome shotgun (WGS) entry which is preliminary data.</text>
</comment>
<dbReference type="AlphaFoldDB" id="A0A552J5S4"/>
<dbReference type="EMBL" id="SFAV01000069">
    <property type="protein sequence ID" value="TRU91108.1"/>
    <property type="molecule type" value="Genomic_DNA"/>
</dbReference>
<accession>A0A552J5S4</accession>
<evidence type="ECO:0000313" key="2">
    <source>
        <dbReference type="Proteomes" id="UP000319191"/>
    </source>
</evidence>
<reference evidence="1 2" key="1">
    <citation type="submission" date="2019-01" db="EMBL/GenBank/DDBJ databases">
        <title>Coherence of Microcystis species and biogeography revealed through population genomics.</title>
        <authorList>
            <person name="Perez-Carrascal O.M."/>
            <person name="Terrat Y."/>
            <person name="Giani A."/>
            <person name="Fortin N."/>
            <person name="Tromas N."/>
            <person name="Shapiro B.J."/>
        </authorList>
    </citation>
    <scope>NUCLEOTIDE SEQUENCE [LARGE SCALE GENOMIC DNA]</scope>
    <source>
        <strain evidence="1">Mn_MB_F_20050700_S1D</strain>
    </source>
</reference>
<dbReference type="Proteomes" id="UP000319191">
    <property type="component" value="Unassembled WGS sequence"/>
</dbReference>
<sequence>MSYPNLLEYHWLSSCPLVDSSPSVLVFQPRFGYVLPYLPYGKMFLVYFSLGKDLLPCFKSFRVALVFFFLLKSAVLLQRDFHGVSGISTC</sequence>
<evidence type="ECO:0000313" key="1">
    <source>
        <dbReference type="EMBL" id="TRU91108.1"/>
    </source>
</evidence>
<organism evidence="1 2">
    <name type="scientific">Microcystis novacekii Mn_MB_F_20050700_S1D</name>
    <dbReference type="NCBI Taxonomy" id="2486266"/>
    <lineage>
        <taxon>Bacteria</taxon>
        <taxon>Bacillati</taxon>
        <taxon>Cyanobacteriota</taxon>
        <taxon>Cyanophyceae</taxon>
        <taxon>Oscillatoriophycideae</taxon>
        <taxon>Chroococcales</taxon>
        <taxon>Microcystaceae</taxon>
        <taxon>Microcystis</taxon>
    </lineage>
</organism>
<protein>
    <submittedName>
        <fullName evidence="1">Uncharacterized protein</fullName>
    </submittedName>
</protein>
<name>A0A552J5S4_9CHRO</name>
<gene>
    <name evidence="1" type="ORF">EWV54_05340</name>
</gene>
<proteinExistence type="predicted"/>